<dbReference type="Proteomes" id="UP000308092">
    <property type="component" value="Unassembled WGS sequence"/>
</dbReference>
<sequence length="611" mass="68709">MKVGFDDTEHYECMLTDHSQNQKLRPNPDRPNRNNNTIVTKCTMLSRWQIFALLALPVLLVLEIQHIHFFSSVTPRIPAISSWLPNSLQPSTRPRVTLRQGTVVGVTLRHTLKHPVEAFRGIPYALPPTGKRRFRRPKRVDPSDELIDAGRMGRRCPGKQLIPLKGDPGSDEDCLTVNIFRPRGVQWRKLPVAVYIHGGAYNRGSEPFIGVSFNYRLGALGFLPSSTTAQEGLLNLGLHDQIFLLDWVHDNIEAFGGDASQVTLFGVSAGAHSIAHHIMNIKLGDELFHRAIIESGAATSRAVHPPNATLHEDQFRQFVDESGCNNMPDKEIFGCLRRQPLDRITNASFTVFDRYNPSVRWAFQPVIDGDIIAQRPIDAWNSGEWNKMPILTGFNTNEGTYYVPTNMSKSEEFTEFFHTLLPAFSDADLKTIDSLYPDPARDPSSPYLETRNISVGSQYKRVEAAYGQYAYVCPVRQTARFASRGQKKPVFLYRWALNTTVQGGANHADQLPYEAFDPEVRGISPSQEEVSGMLHAYFTSFIIRGDPNAVSGAYPDRPLWESYTPDGRIMIFGDGNDERAGGAGTGVPAQLARDEWSRRECNFWWKKTESN</sequence>
<gene>
    <name evidence="6" type="ORF">EYZ11_000405</name>
</gene>
<dbReference type="PROSITE" id="PS00122">
    <property type="entry name" value="CARBOXYLESTERASE_B_1"/>
    <property type="match status" value="1"/>
</dbReference>
<dbReference type="Pfam" id="PF00135">
    <property type="entry name" value="COesterase"/>
    <property type="match status" value="1"/>
</dbReference>
<accession>A0A4S3JX38</accession>
<name>A0A4S3JX38_9EURO</name>
<dbReference type="AlphaFoldDB" id="A0A4S3JX38"/>
<evidence type="ECO:0000256" key="1">
    <source>
        <dbReference type="ARBA" id="ARBA00005964"/>
    </source>
</evidence>
<dbReference type="InterPro" id="IPR050309">
    <property type="entry name" value="Type-B_Carboxylest/Lipase"/>
</dbReference>
<dbReference type="EMBL" id="SOSA01000006">
    <property type="protein sequence ID" value="THD00080.1"/>
    <property type="molecule type" value="Genomic_DNA"/>
</dbReference>
<dbReference type="PANTHER" id="PTHR11559">
    <property type="entry name" value="CARBOXYLESTERASE"/>
    <property type="match status" value="1"/>
</dbReference>
<dbReference type="InterPro" id="IPR002018">
    <property type="entry name" value="CarbesteraseB"/>
</dbReference>
<evidence type="ECO:0000313" key="6">
    <source>
        <dbReference type="EMBL" id="THD00080.1"/>
    </source>
</evidence>
<proteinExistence type="inferred from homology"/>
<keyword evidence="7" id="KW-1185">Reference proteome</keyword>
<dbReference type="GO" id="GO:0016787">
    <property type="term" value="F:hydrolase activity"/>
    <property type="evidence" value="ECO:0007669"/>
    <property type="project" value="UniProtKB-KW"/>
</dbReference>
<protein>
    <recommendedName>
        <fullName evidence="3">Carboxylic ester hydrolase</fullName>
        <ecNumber evidence="3">3.1.1.-</ecNumber>
    </recommendedName>
</protein>
<feature type="region of interest" description="Disordered" evidence="4">
    <location>
        <begin position="16"/>
        <end position="35"/>
    </location>
</feature>
<feature type="domain" description="Carboxylesterase type B" evidence="5">
    <location>
        <begin position="94"/>
        <end position="565"/>
    </location>
</feature>
<dbReference type="FunFam" id="3.40.50.1820:FF:000263">
    <property type="entry name" value="Carboxylic ester hydrolase"/>
    <property type="match status" value="1"/>
</dbReference>
<comment type="similarity">
    <text evidence="1 3">Belongs to the type-B carboxylesterase/lipase family.</text>
</comment>
<organism evidence="6 7">
    <name type="scientific">Aspergillus tanneri</name>
    <dbReference type="NCBI Taxonomy" id="1220188"/>
    <lineage>
        <taxon>Eukaryota</taxon>
        <taxon>Fungi</taxon>
        <taxon>Dikarya</taxon>
        <taxon>Ascomycota</taxon>
        <taxon>Pezizomycotina</taxon>
        <taxon>Eurotiomycetes</taxon>
        <taxon>Eurotiomycetidae</taxon>
        <taxon>Eurotiales</taxon>
        <taxon>Aspergillaceae</taxon>
        <taxon>Aspergillus</taxon>
        <taxon>Aspergillus subgen. Circumdati</taxon>
    </lineage>
</organism>
<evidence type="ECO:0000256" key="4">
    <source>
        <dbReference type="SAM" id="MobiDB-lite"/>
    </source>
</evidence>
<dbReference type="SUPFAM" id="SSF53474">
    <property type="entry name" value="alpha/beta-Hydrolases"/>
    <property type="match status" value="1"/>
</dbReference>
<evidence type="ECO:0000256" key="2">
    <source>
        <dbReference type="ARBA" id="ARBA00022801"/>
    </source>
</evidence>
<keyword evidence="2 3" id="KW-0378">Hydrolase</keyword>
<dbReference type="VEuPathDB" id="FungiDB:EYZ11_000405"/>
<dbReference type="PROSITE" id="PS00941">
    <property type="entry name" value="CARBOXYLESTERASE_B_2"/>
    <property type="match status" value="1"/>
</dbReference>
<dbReference type="EC" id="3.1.1.-" evidence="3"/>
<evidence type="ECO:0000313" key="7">
    <source>
        <dbReference type="Proteomes" id="UP000308092"/>
    </source>
</evidence>
<dbReference type="STRING" id="1220188.A0A4S3JX38"/>
<dbReference type="InterPro" id="IPR019819">
    <property type="entry name" value="Carboxylesterase_B_CS"/>
</dbReference>
<dbReference type="Gene3D" id="3.40.50.1820">
    <property type="entry name" value="alpha/beta hydrolase"/>
    <property type="match status" value="1"/>
</dbReference>
<evidence type="ECO:0000259" key="5">
    <source>
        <dbReference type="Pfam" id="PF00135"/>
    </source>
</evidence>
<evidence type="ECO:0000256" key="3">
    <source>
        <dbReference type="RuleBase" id="RU361235"/>
    </source>
</evidence>
<comment type="caution">
    <text evidence="6">The sequence shown here is derived from an EMBL/GenBank/DDBJ whole genome shotgun (WGS) entry which is preliminary data.</text>
</comment>
<dbReference type="InterPro" id="IPR019826">
    <property type="entry name" value="Carboxylesterase_B_AS"/>
</dbReference>
<dbReference type="InterPro" id="IPR029058">
    <property type="entry name" value="AB_hydrolase_fold"/>
</dbReference>
<reference evidence="6 7" key="1">
    <citation type="submission" date="2019-03" db="EMBL/GenBank/DDBJ databases">
        <title>The genome sequence of a newly discovered highly antifungal drug resistant Aspergillus species, Aspergillus tanneri NIH 1004.</title>
        <authorList>
            <person name="Mounaud S."/>
            <person name="Singh I."/>
            <person name="Joardar V."/>
            <person name="Pakala S."/>
            <person name="Pakala S."/>
            <person name="Venepally P."/>
            <person name="Hoover J."/>
            <person name="Nierman W."/>
            <person name="Chung J."/>
            <person name="Losada L."/>
        </authorList>
    </citation>
    <scope>NUCLEOTIDE SEQUENCE [LARGE SCALE GENOMIC DNA]</scope>
    <source>
        <strain evidence="6 7">NIH1004</strain>
    </source>
</reference>